<protein>
    <recommendedName>
        <fullName evidence="2">Peptidase M15C domain-containing protein</fullName>
    </recommendedName>
</protein>
<name>A0A1J5PM90_9ZZZZ</name>
<dbReference type="SUPFAM" id="SSF55166">
    <property type="entry name" value="Hedgehog/DD-peptidase"/>
    <property type="match status" value="1"/>
</dbReference>
<evidence type="ECO:0000313" key="1">
    <source>
        <dbReference type="EMBL" id="OIQ66395.1"/>
    </source>
</evidence>
<reference evidence="1" key="1">
    <citation type="submission" date="2016-10" db="EMBL/GenBank/DDBJ databases">
        <title>Sequence of Gallionella enrichment culture.</title>
        <authorList>
            <person name="Poehlein A."/>
            <person name="Muehling M."/>
            <person name="Daniel R."/>
        </authorList>
    </citation>
    <scope>NUCLEOTIDE SEQUENCE</scope>
</reference>
<evidence type="ECO:0008006" key="2">
    <source>
        <dbReference type="Google" id="ProtNLM"/>
    </source>
</evidence>
<sequence>MTLVDTRKIPLDEDPCSPLTPLDCRSRRLDVLYQEWINGGRHGDEPVDKDGWTPEMKNAVQNFETRISARGFRVKITSAFRSPSYQLRLKEIQLKWRKYRKAKVVYDQECPSTIAELRRQFGIHGAPNVVADPTSKRVNPPHCSGNAVDINIFDKNGKVVANQSNKKGFDQFEKDWLAADLTHPMPISDPVHFQINRH</sequence>
<proteinExistence type="predicted"/>
<gene>
    <name evidence="1" type="ORF">GALL_520360</name>
</gene>
<dbReference type="InterPro" id="IPR009045">
    <property type="entry name" value="Zn_M74/Hedgehog-like"/>
</dbReference>
<accession>A0A1J5PM90</accession>
<dbReference type="Gene3D" id="3.30.1380.10">
    <property type="match status" value="1"/>
</dbReference>
<dbReference type="EMBL" id="MLJW01006633">
    <property type="protein sequence ID" value="OIQ66395.1"/>
    <property type="molecule type" value="Genomic_DNA"/>
</dbReference>
<comment type="caution">
    <text evidence="1">The sequence shown here is derived from an EMBL/GenBank/DDBJ whole genome shotgun (WGS) entry which is preliminary data.</text>
</comment>
<dbReference type="AlphaFoldDB" id="A0A1J5PM90"/>
<organism evidence="1">
    <name type="scientific">mine drainage metagenome</name>
    <dbReference type="NCBI Taxonomy" id="410659"/>
    <lineage>
        <taxon>unclassified sequences</taxon>
        <taxon>metagenomes</taxon>
        <taxon>ecological metagenomes</taxon>
    </lineage>
</organism>